<comment type="subcellular location">
    <subcellularLocation>
        <location evidence="1">Membrane</location>
        <topology evidence="1">Multi-pass membrane protein</topology>
    </subcellularLocation>
</comment>
<dbReference type="PANTHER" id="PTHR42718">
    <property type="entry name" value="MAJOR FACILITATOR SUPERFAMILY MULTIDRUG TRANSPORTER MFSC"/>
    <property type="match status" value="1"/>
</dbReference>
<dbReference type="Proteomes" id="UP001152049">
    <property type="component" value="Unassembled WGS sequence"/>
</dbReference>
<evidence type="ECO:0000313" key="8">
    <source>
        <dbReference type="Proteomes" id="UP001152049"/>
    </source>
</evidence>
<protein>
    <recommendedName>
        <fullName evidence="9">Major facilitator superfamily (MFS) profile domain-containing protein</fullName>
    </recommendedName>
</protein>
<dbReference type="AlphaFoldDB" id="A0A9W8VAY2"/>
<evidence type="ECO:0000256" key="2">
    <source>
        <dbReference type="ARBA" id="ARBA00022692"/>
    </source>
</evidence>
<dbReference type="GO" id="GO:0016020">
    <property type="term" value="C:membrane"/>
    <property type="evidence" value="ECO:0007669"/>
    <property type="project" value="UniProtKB-SubCell"/>
</dbReference>
<evidence type="ECO:0000256" key="5">
    <source>
        <dbReference type="ARBA" id="ARBA00023180"/>
    </source>
</evidence>
<feature type="transmembrane region" description="Helical" evidence="6">
    <location>
        <begin position="20"/>
        <end position="39"/>
    </location>
</feature>
<gene>
    <name evidence="7" type="ORF">NW762_010273</name>
</gene>
<keyword evidence="4 6" id="KW-0472">Membrane</keyword>
<evidence type="ECO:0000256" key="1">
    <source>
        <dbReference type="ARBA" id="ARBA00004141"/>
    </source>
</evidence>
<dbReference type="Pfam" id="PF07690">
    <property type="entry name" value="MFS_1"/>
    <property type="match status" value="1"/>
</dbReference>
<evidence type="ECO:0000256" key="3">
    <source>
        <dbReference type="ARBA" id="ARBA00022989"/>
    </source>
</evidence>
<keyword evidence="3 6" id="KW-1133">Transmembrane helix</keyword>
<dbReference type="SUPFAM" id="SSF103473">
    <property type="entry name" value="MFS general substrate transporter"/>
    <property type="match status" value="1"/>
</dbReference>
<organism evidence="7 8">
    <name type="scientific">Fusarium torreyae</name>
    <dbReference type="NCBI Taxonomy" id="1237075"/>
    <lineage>
        <taxon>Eukaryota</taxon>
        <taxon>Fungi</taxon>
        <taxon>Dikarya</taxon>
        <taxon>Ascomycota</taxon>
        <taxon>Pezizomycotina</taxon>
        <taxon>Sordariomycetes</taxon>
        <taxon>Hypocreomycetidae</taxon>
        <taxon>Hypocreales</taxon>
        <taxon>Nectriaceae</taxon>
        <taxon>Fusarium</taxon>
    </lineage>
</organism>
<feature type="transmembrane region" description="Helical" evidence="6">
    <location>
        <begin position="108"/>
        <end position="126"/>
    </location>
</feature>
<feature type="transmembrane region" description="Helical" evidence="6">
    <location>
        <begin position="180"/>
        <end position="200"/>
    </location>
</feature>
<dbReference type="OrthoDB" id="2130629at2759"/>
<sequence length="347" mass="37080">MSLLGRVYRPGIRKNRVFSVMGAMIPMGFAIGAIGGGALSAHLEWIFGVTAIICLTGAVVAYWCVPELPVDSANLGQFDYLGALAGITGCGLVIFGLTQGVPTHWTSYTYSLVLIGVLSLALFGFIESKVKRPLIDNRLWKTPGFLPLMIAYFLGYGGYCGAWQFYAVRFLLTIQNKSPITTACCLLPIGISGTVACWLVSRTLHIVPGHFVVAASMIAFALGPTFFLPQTSGTMYWCLTFPGLILSTFGPDMSFAAISVFITSSVPRTYQGAAGSLLITAQNLSTATMAAIGDTIAVQVTKTGTSELDLGALKAVWWFSLALCLSGALICIAFVRIPKSEEREHIS</sequence>
<name>A0A9W8VAY2_9HYPO</name>
<dbReference type="InterPro" id="IPR036259">
    <property type="entry name" value="MFS_trans_sf"/>
</dbReference>
<dbReference type="Gene3D" id="1.20.1250.20">
    <property type="entry name" value="MFS general substrate transporter like domains"/>
    <property type="match status" value="2"/>
</dbReference>
<keyword evidence="5" id="KW-0325">Glycoprotein</keyword>
<reference evidence="7" key="1">
    <citation type="submission" date="2022-09" db="EMBL/GenBank/DDBJ databases">
        <title>Fusarium specimens isolated from Avocado Roots.</title>
        <authorList>
            <person name="Stajich J."/>
            <person name="Roper C."/>
            <person name="Heimlech-Rivalta G."/>
        </authorList>
    </citation>
    <scope>NUCLEOTIDE SEQUENCE</scope>
    <source>
        <strain evidence="7">CF00136</strain>
    </source>
</reference>
<dbReference type="PANTHER" id="PTHR42718:SF41">
    <property type="entry name" value="MFS TRANSPORTER OF UNKOWN SPECIFICITY (AFU_ORTHOLOGUE AFUA_5G09940)-RELATED"/>
    <property type="match status" value="1"/>
</dbReference>
<dbReference type="EMBL" id="JAOQAZ010000023">
    <property type="protein sequence ID" value="KAJ4253876.1"/>
    <property type="molecule type" value="Genomic_DNA"/>
</dbReference>
<dbReference type="GO" id="GO:0022857">
    <property type="term" value="F:transmembrane transporter activity"/>
    <property type="evidence" value="ECO:0007669"/>
    <property type="project" value="InterPro"/>
</dbReference>
<keyword evidence="8" id="KW-1185">Reference proteome</keyword>
<evidence type="ECO:0000313" key="7">
    <source>
        <dbReference type="EMBL" id="KAJ4253876.1"/>
    </source>
</evidence>
<feature type="transmembrane region" description="Helical" evidence="6">
    <location>
        <begin position="316"/>
        <end position="337"/>
    </location>
</feature>
<feature type="transmembrane region" description="Helical" evidence="6">
    <location>
        <begin position="207"/>
        <end position="228"/>
    </location>
</feature>
<evidence type="ECO:0000256" key="4">
    <source>
        <dbReference type="ARBA" id="ARBA00023136"/>
    </source>
</evidence>
<dbReference type="InterPro" id="IPR011701">
    <property type="entry name" value="MFS"/>
</dbReference>
<accession>A0A9W8VAY2</accession>
<feature type="transmembrane region" description="Helical" evidence="6">
    <location>
        <begin position="274"/>
        <end position="296"/>
    </location>
</feature>
<comment type="caution">
    <text evidence="7">The sequence shown here is derived from an EMBL/GenBank/DDBJ whole genome shotgun (WGS) entry which is preliminary data.</text>
</comment>
<feature type="transmembrane region" description="Helical" evidence="6">
    <location>
        <begin position="146"/>
        <end position="168"/>
    </location>
</feature>
<evidence type="ECO:0008006" key="9">
    <source>
        <dbReference type="Google" id="ProtNLM"/>
    </source>
</evidence>
<evidence type="ECO:0000256" key="6">
    <source>
        <dbReference type="SAM" id="Phobius"/>
    </source>
</evidence>
<proteinExistence type="predicted"/>
<feature type="transmembrane region" description="Helical" evidence="6">
    <location>
        <begin position="234"/>
        <end position="262"/>
    </location>
</feature>
<keyword evidence="2 6" id="KW-0812">Transmembrane</keyword>
<feature type="transmembrane region" description="Helical" evidence="6">
    <location>
        <begin position="77"/>
        <end position="96"/>
    </location>
</feature>
<feature type="transmembrane region" description="Helical" evidence="6">
    <location>
        <begin position="45"/>
        <end position="65"/>
    </location>
</feature>